<dbReference type="EMBL" id="JASSZA010000020">
    <property type="protein sequence ID" value="KAK2085860.1"/>
    <property type="molecule type" value="Genomic_DNA"/>
</dbReference>
<proteinExistence type="predicted"/>
<keyword evidence="2" id="KW-1185">Reference proteome</keyword>
<organism evidence="1 2">
    <name type="scientific">Saguinus oedipus</name>
    <name type="common">Cotton-top tamarin</name>
    <name type="synonym">Oedipomidas oedipus</name>
    <dbReference type="NCBI Taxonomy" id="9490"/>
    <lineage>
        <taxon>Eukaryota</taxon>
        <taxon>Metazoa</taxon>
        <taxon>Chordata</taxon>
        <taxon>Craniata</taxon>
        <taxon>Vertebrata</taxon>
        <taxon>Euteleostomi</taxon>
        <taxon>Mammalia</taxon>
        <taxon>Eutheria</taxon>
        <taxon>Euarchontoglires</taxon>
        <taxon>Primates</taxon>
        <taxon>Haplorrhini</taxon>
        <taxon>Platyrrhini</taxon>
        <taxon>Cebidae</taxon>
        <taxon>Callitrichinae</taxon>
        <taxon>Saguinus</taxon>
    </lineage>
</organism>
<comment type="caution">
    <text evidence="1">The sequence shown here is derived from an EMBL/GenBank/DDBJ whole genome shotgun (WGS) entry which is preliminary data.</text>
</comment>
<protein>
    <submittedName>
        <fullName evidence="1">Uncharacterized protein</fullName>
    </submittedName>
</protein>
<evidence type="ECO:0000313" key="1">
    <source>
        <dbReference type="EMBL" id="KAK2085860.1"/>
    </source>
</evidence>
<evidence type="ECO:0000313" key="2">
    <source>
        <dbReference type="Proteomes" id="UP001266305"/>
    </source>
</evidence>
<feature type="non-terminal residue" evidence="1">
    <location>
        <position position="1"/>
    </location>
</feature>
<reference evidence="1 2" key="1">
    <citation type="submission" date="2023-05" db="EMBL/GenBank/DDBJ databases">
        <title>B98-5 Cell Line De Novo Hybrid Assembly: An Optical Mapping Approach.</title>
        <authorList>
            <person name="Kananen K."/>
            <person name="Auerbach J.A."/>
            <person name="Kautto E."/>
            <person name="Blachly J.S."/>
        </authorList>
    </citation>
    <scope>NUCLEOTIDE SEQUENCE [LARGE SCALE GENOMIC DNA]</scope>
    <source>
        <strain evidence="1">B95-8</strain>
        <tissue evidence="1">Cell line</tissue>
    </source>
</reference>
<name>A0ABQ9TMT3_SAGOE</name>
<dbReference type="Proteomes" id="UP001266305">
    <property type="component" value="Unassembled WGS sequence"/>
</dbReference>
<accession>A0ABQ9TMT3</accession>
<sequence length="99" mass="10715">LQPPPPMHPLHALLLGDASPLQLRAAFGPQALAPKALELRFSESACGPLAPGWLHRLPACPSWPPKVKREAPNACPRPRALQPHGCALQWWHHAPSLGL</sequence>
<gene>
    <name evidence="1" type="ORF">P7K49_035285</name>
</gene>